<reference evidence="1" key="4">
    <citation type="submission" date="2025-09" db="UniProtKB">
        <authorList>
            <consortium name="Ensembl"/>
        </authorList>
    </citation>
    <scope>IDENTIFICATION</scope>
</reference>
<evidence type="ECO:0000313" key="1">
    <source>
        <dbReference type="Ensembl" id="ENSGGOP00000052317.1"/>
    </source>
</evidence>
<keyword evidence="2" id="KW-1185">Reference proteome</keyword>
<dbReference type="Bgee" id="ENSGGOG00000038644">
    <property type="expression patterns" value="Expressed in prefrontal cortex and 5 other cell types or tissues"/>
</dbReference>
<proteinExistence type="predicted"/>
<reference evidence="1" key="3">
    <citation type="submission" date="2025-08" db="UniProtKB">
        <authorList>
            <consortium name="Ensembl"/>
        </authorList>
    </citation>
    <scope>IDENTIFICATION</scope>
</reference>
<dbReference type="Ensembl" id="ENSGGOT00000061061.1">
    <property type="protein sequence ID" value="ENSGGOP00000052317.1"/>
    <property type="gene ID" value="ENSGGOG00000038644.1"/>
</dbReference>
<dbReference type="Proteomes" id="UP000001519">
    <property type="component" value="Chromosome 19"/>
</dbReference>
<dbReference type="GeneTree" id="ENSGT00940000163291"/>
<reference evidence="2" key="1">
    <citation type="submission" date="2011-05" db="EMBL/GenBank/DDBJ databases">
        <title>Insights into the evolution of the great apes provided by the gorilla genome.</title>
        <authorList>
            <person name="Scally A."/>
        </authorList>
    </citation>
    <scope>NUCLEOTIDE SEQUENCE [LARGE SCALE GENOMIC DNA]</scope>
</reference>
<dbReference type="AlphaFoldDB" id="A0A2I2ZYL5"/>
<evidence type="ECO:0000313" key="2">
    <source>
        <dbReference type="Proteomes" id="UP000001519"/>
    </source>
</evidence>
<dbReference type="EMBL" id="CABD030115157">
    <property type="status" value="NOT_ANNOTATED_CDS"/>
    <property type="molecule type" value="Genomic_DNA"/>
</dbReference>
<reference evidence="1 2" key="2">
    <citation type="journal article" date="2012" name="Nature">
        <title>Insights into hominid evolution from the gorilla genome sequence.</title>
        <authorList>
            <person name="Scally A."/>
            <person name="Dutheil J.Y."/>
            <person name="Hillier L.W."/>
            <person name="Jordan G.E."/>
            <person name="Goodhead I."/>
            <person name="Herrero J."/>
            <person name="Hobolth A."/>
            <person name="Lappalainen T."/>
            <person name="Mailund T."/>
            <person name="Marques-Bonet T."/>
            <person name="McCarthy S."/>
            <person name="Montgomery S.H."/>
            <person name="Schwalie P.C."/>
            <person name="Tang Y.A."/>
            <person name="Ward M.C."/>
            <person name="Xue Y."/>
            <person name="Yngvadottir B."/>
            <person name="Alkan C."/>
            <person name="Andersen L.N."/>
            <person name="Ayub Q."/>
            <person name="Ball E.V."/>
            <person name="Beal K."/>
            <person name="Bradley B.J."/>
            <person name="Chen Y."/>
            <person name="Clee C.M."/>
            <person name="Fitzgerald S."/>
            <person name="Graves T.A."/>
            <person name="Gu Y."/>
            <person name="Heath P."/>
            <person name="Heger A."/>
            <person name="Karakoc E."/>
            <person name="Kolb-Kokocinski A."/>
            <person name="Laird G.K."/>
            <person name="Lunter G."/>
            <person name="Meader S."/>
            <person name="Mort M."/>
            <person name="Mullikin J.C."/>
            <person name="Munch K."/>
            <person name="O'Connor T.D."/>
            <person name="Phillips A.D."/>
            <person name="Prado-Martinez J."/>
            <person name="Rogers A.S."/>
            <person name="Sajjadian S."/>
            <person name="Schmidt D."/>
            <person name="Shaw K."/>
            <person name="Simpson J.T."/>
            <person name="Stenson P.D."/>
            <person name="Turner D.J."/>
            <person name="Vigilant L."/>
            <person name="Vilella A.J."/>
            <person name="Whitener W."/>
            <person name="Zhu B."/>
            <person name="Cooper D.N."/>
            <person name="de Jong P."/>
            <person name="Dermitzakis E.T."/>
            <person name="Eichler E.E."/>
            <person name="Flicek P."/>
            <person name="Goldman N."/>
            <person name="Mundy N.I."/>
            <person name="Ning Z."/>
            <person name="Odom D.T."/>
            <person name="Ponting C.P."/>
            <person name="Quail M.A."/>
            <person name="Ryder O.A."/>
            <person name="Searle S.M."/>
            <person name="Warren W.C."/>
            <person name="Wilson R.K."/>
            <person name="Schierup M.H."/>
            <person name="Rogers J."/>
            <person name="Tyler-Smith C."/>
            <person name="Durbin R."/>
        </authorList>
    </citation>
    <scope>NUCLEOTIDE SEQUENCE [LARGE SCALE GENOMIC DNA]</scope>
</reference>
<gene>
    <name evidence="1" type="primary">ZNF584</name>
</gene>
<dbReference type="EMBL" id="CABD030115156">
    <property type="status" value="NOT_ANNOTATED_CDS"/>
    <property type="molecule type" value="Genomic_DNA"/>
</dbReference>
<organism evidence="1 2">
    <name type="scientific">Gorilla gorilla gorilla</name>
    <name type="common">Western lowland gorilla</name>
    <dbReference type="NCBI Taxonomy" id="9595"/>
    <lineage>
        <taxon>Eukaryota</taxon>
        <taxon>Metazoa</taxon>
        <taxon>Chordata</taxon>
        <taxon>Craniata</taxon>
        <taxon>Vertebrata</taxon>
        <taxon>Euteleostomi</taxon>
        <taxon>Mammalia</taxon>
        <taxon>Eutheria</taxon>
        <taxon>Euarchontoglires</taxon>
        <taxon>Primates</taxon>
        <taxon>Haplorrhini</taxon>
        <taxon>Catarrhini</taxon>
        <taxon>Hominidae</taxon>
        <taxon>Gorilla</taxon>
    </lineage>
</organism>
<name>A0A2I2ZYL5_GORGO</name>
<protein>
    <submittedName>
        <fullName evidence="1">Zinc finger protein 584</fullName>
    </submittedName>
</protein>
<accession>A0A2I2ZYL5</accession>
<sequence>MAGEAEDLHLRDPLCLPSWRTMNSRGCPAGWM</sequence>